<feature type="repeat" description="ANK" evidence="3">
    <location>
        <begin position="193"/>
        <end position="221"/>
    </location>
</feature>
<dbReference type="Gene3D" id="1.25.40.20">
    <property type="entry name" value="Ankyrin repeat-containing domain"/>
    <property type="match status" value="2"/>
</dbReference>
<dbReference type="PANTHER" id="PTHR46680:SF2">
    <property type="entry name" value="NF-KAPPA-B INHIBITOR ZETA"/>
    <property type="match status" value="1"/>
</dbReference>
<dbReference type="PROSITE" id="PS50088">
    <property type="entry name" value="ANK_REPEAT"/>
    <property type="match status" value="2"/>
</dbReference>
<reference evidence="4 5" key="1">
    <citation type="submission" date="2020-02" db="EMBL/GenBank/DDBJ databases">
        <authorList>
            <person name="Ferguson B K."/>
        </authorList>
    </citation>
    <scope>NUCLEOTIDE SEQUENCE [LARGE SCALE GENOMIC DNA]</scope>
</reference>
<gene>
    <name evidence="4" type="ORF">TBRA_LOCUS15225</name>
</gene>
<accession>A0A6H5J501</accession>
<dbReference type="InterPro" id="IPR051070">
    <property type="entry name" value="NF-kappa-B_inhibitor"/>
</dbReference>
<dbReference type="AlphaFoldDB" id="A0A6H5J501"/>
<dbReference type="PROSITE" id="PS50297">
    <property type="entry name" value="ANK_REP_REGION"/>
    <property type="match status" value="2"/>
</dbReference>
<dbReference type="PANTHER" id="PTHR46680">
    <property type="entry name" value="NF-KAPPA-B INHIBITOR ALPHA"/>
    <property type="match status" value="1"/>
</dbReference>
<dbReference type="EMBL" id="CADCXV010001338">
    <property type="protein sequence ID" value="CAB0043637.1"/>
    <property type="molecule type" value="Genomic_DNA"/>
</dbReference>
<proteinExistence type="predicted"/>
<protein>
    <submittedName>
        <fullName evidence="4">Uncharacterized protein</fullName>
    </submittedName>
</protein>
<keyword evidence="2 3" id="KW-0040">ANK repeat</keyword>
<dbReference type="SMART" id="SM00248">
    <property type="entry name" value="ANK"/>
    <property type="match status" value="5"/>
</dbReference>
<evidence type="ECO:0000256" key="3">
    <source>
        <dbReference type="PROSITE-ProRule" id="PRU00023"/>
    </source>
</evidence>
<evidence type="ECO:0000313" key="4">
    <source>
        <dbReference type="EMBL" id="CAB0043637.1"/>
    </source>
</evidence>
<dbReference type="GO" id="GO:0051059">
    <property type="term" value="F:NF-kappaB binding"/>
    <property type="evidence" value="ECO:0007669"/>
    <property type="project" value="TreeGrafter"/>
</dbReference>
<feature type="repeat" description="ANK" evidence="3">
    <location>
        <begin position="119"/>
        <end position="151"/>
    </location>
</feature>
<dbReference type="GO" id="GO:0071356">
    <property type="term" value="P:cellular response to tumor necrosis factor"/>
    <property type="evidence" value="ECO:0007669"/>
    <property type="project" value="TreeGrafter"/>
</dbReference>
<keyword evidence="5" id="KW-1185">Reference proteome</keyword>
<evidence type="ECO:0000256" key="1">
    <source>
        <dbReference type="ARBA" id="ARBA00022737"/>
    </source>
</evidence>
<evidence type="ECO:0000256" key="2">
    <source>
        <dbReference type="ARBA" id="ARBA00023043"/>
    </source>
</evidence>
<sequence>MDWILTEYVKKSQDRQLGFVSLGPTITDFVIKTGYKDEPDTDEVDKPLPRRTTPLHCAARCRHFWAVRDLFKIYNRYDVNYTDEFGYTHFHAACEFGCYKIVKEFLQFGQDSNLLVQETGDTPLHLAVSCGERKVVKLLLRNGADPSSVNAKGSTALHRLFSGLRADDDLAEIFFRISDEKHLTVQVDARNNEGQTALQLAVANFMPNTVKVLLDRGADLSKFVFPAEKYFHNCNDAIKWYGLEWSKSGALSVVERLEKRGYKQNRGDALKLMKLFAEHLCETMSRGFFQPWALESLLVLTRHELPILCCEKIIEKLMNEDMLRLCLAADIITNESNENM</sequence>
<organism evidence="4 5">
    <name type="scientific">Trichogramma brassicae</name>
    <dbReference type="NCBI Taxonomy" id="86971"/>
    <lineage>
        <taxon>Eukaryota</taxon>
        <taxon>Metazoa</taxon>
        <taxon>Ecdysozoa</taxon>
        <taxon>Arthropoda</taxon>
        <taxon>Hexapoda</taxon>
        <taxon>Insecta</taxon>
        <taxon>Pterygota</taxon>
        <taxon>Neoptera</taxon>
        <taxon>Endopterygota</taxon>
        <taxon>Hymenoptera</taxon>
        <taxon>Apocrita</taxon>
        <taxon>Proctotrupomorpha</taxon>
        <taxon>Chalcidoidea</taxon>
        <taxon>Trichogrammatidae</taxon>
        <taxon>Trichogramma</taxon>
    </lineage>
</organism>
<evidence type="ECO:0000313" key="5">
    <source>
        <dbReference type="Proteomes" id="UP000479190"/>
    </source>
</evidence>
<dbReference type="Proteomes" id="UP000479190">
    <property type="component" value="Unassembled WGS sequence"/>
</dbReference>
<dbReference type="GO" id="GO:0005829">
    <property type="term" value="C:cytosol"/>
    <property type="evidence" value="ECO:0007669"/>
    <property type="project" value="TreeGrafter"/>
</dbReference>
<dbReference type="OrthoDB" id="496981at2759"/>
<dbReference type="InterPro" id="IPR002110">
    <property type="entry name" value="Ankyrin_rpt"/>
</dbReference>
<dbReference type="Pfam" id="PF00023">
    <property type="entry name" value="Ank"/>
    <property type="match status" value="1"/>
</dbReference>
<dbReference type="SUPFAM" id="SSF48403">
    <property type="entry name" value="Ankyrin repeat"/>
    <property type="match status" value="1"/>
</dbReference>
<dbReference type="Pfam" id="PF12796">
    <property type="entry name" value="Ank_2"/>
    <property type="match status" value="1"/>
</dbReference>
<dbReference type="PRINTS" id="PR01415">
    <property type="entry name" value="ANKYRIN"/>
</dbReference>
<dbReference type="InterPro" id="IPR036770">
    <property type="entry name" value="Ankyrin_rpt-contain_sf"/>
</dbReference>
<name>A0A6H5J501_9HYME</name>
<keyword evidence="1" id="KW-0677">Repeat</keyword>